<feature type="compositionally biased region" description="Basic and acidic residues" evidence="1">
    <location>
        <begin position="565"/>
        <end position="575"/>
    </location>
</feature>
<dbReference type="Proteomes" id="UP001362999">
    <property type="component" value="Unassembled WGS sequence"/>
</dbReference>
<feature type="compositionally biased region" description="Basic and acidic residues" evidence="1">
    <location>
        <begin position="475"/>
        <end position="520"/>
    </location>
</feature>
<feature type="compositionally biased region" description="Acidic residues" evidence="1">
    <location>
        <begin position="786"/>
        <end position="808"/>
    </location>
</feature>
<evidence type="ECO:0008006" key="4">
    <source>
        <dbReference type="Google" id="ProtNLM"/>
    </source>
</evidence>
<proteinExistence type="predicted"/>
<feature type="region of interest" description="Disordered" evidence="1">
    <location>
        <begin position="783"/>
        <end position="808"/>
    </location>
</feature>
<accession>A0AAW0BNL0</accession>
<feature type="region of interest" description="Disordered" evidence="1">
    <location>
        <begin position="353"/>
        <end position="454"/>
    </location>
</feature>
<evidence type="ECO:0000256" key="1">
    <source>
        <dbReference type="SAM" id="MobiDB-lite"/>
    </source>
</evidence>
<feature type="compositionally biased region" description="Polar residues" evidence="1">
    <location>
        <begin position="19"/>
        <end position="29"/>
    </location>
</feature>
<dbReference type="EMBL" id="JAWWNJ010000030">
    <property type="protein sequence ID" value="KAK7027010.1"/>
    <property type="molecule type" value="Genomic_DNA"/>
</dbReference>
<organism evidence="2 3">
    <name type="scientific">Favolaschia claudopus</name>
    <dbReference type="NCBI Taxonomy" id="2862362"/>
    <lineage>
        <taxon>Eukaryota</taxon>
        <taxon>Fungi</taxon>
        <taxon>Dikarya</taxon>
        <taxon>Basidiomycota</taxon>
        <taxon>Agaricomycotina</taxon>
        <taxon>Agaricomycetes</taxon>
        <taxon>Agaricomycetidae</taxon>
        <taxon>Agaricales</taxon>
        <taxon>Marasmiineae</taxon>
        <taxon>Mycenaceae</taxon>
        <taxon>Favolaschia</taxon>
    </lineage>
</organism>
<dbReference type="AlphaFoldDB" id="A0AAW0BNL0"/>
<comment type="caution">
    <text evidence="2">The sequence shown here is derived from an EMBL/GenBank/DDBJ whole genome shotgun (WGS) entry which is preliminary data.</text>
</comment>
<gene>
    <name evidence="2" type="ORF">R3P38DRAFT_3524594</name>
</gene>
<evidence type="ECO:0000313" key="3">
    <source>
        <dbReference type="Proteomes" id="UP001362999"/>
    </source>
</evidence>
<feature type="region of interest" description="Disordered" evidence="1">
    <location>
        <begin position="1"/>
        <end position="30"/>
    </location>
</feature>
<feature type="region of interest" description="Disordered" evidence="1">
    <location>
        <begin position="475"/>
        <end position="591"/>
    </location>
</feature>
<protein>
    <recommendedName>
        <fullName evidence="4">Ubiquitin-like protease family profile domain-containing protein</fullName>
    </recommendedName>
</protein>
<evidence type="ECO:0000313" key="2">
    <source>
        <dbReference type="EMBL" id="KAK7027010.1"/>
    </source>
</evidence>
<feature type="compositionally biased region" description="Acidic residues" evidence="1">
    <location>
        <begin position="353"/>
        <end position="370"/>
    </location>
</feature>
<sequence>MSGFSSKPQDFGWAGKAFPSSQESSSRKSTLYPDPADYLSELPPTVETFKITEMVVPPSIVVKNLGRAILMDSEMKSIVMVHSPAHRGKGDRYPLWLATIWSILERVREAKALWRAAVDPLHERLEKSTTSEAAVENIKASLAALKMLPWDGEVKGFRAGGSVESLTHWFTKDWLNTDHEDHLLELLAAELGISDSSTSCIQTTYFVLALAQAYENPTEYRNSRQFQWLRRLGMAFATKDRVRLGTIANEGNNHWVALTIDCKEKVHLGVKFKWVDLPVVKQNDPHSCGILAYFALAHWFDAERFQLPKCTAASMAERHERKIGSFLSDARDYEFTFTHLFGLETKAENLDQYEEDSDFEGDYSPPDDEGGMTSTDESSSSRPPSPPSPYPMQEFPPSLIPAIADGGRPTTPPPSKRTHSERATDTPHASPVKKRLKEKVKSATSSAMEMLKNGSPSKISALFRTAGWSKPRVLTEAEKQDVFAVEADERRDKFEDRAKRERREKAAKDKKRKADQNERQRRSRAKKRKAEEALNPGGKKKKKQKMMNLEYRETTSQSEVAEASRPAREVAGKIKEKTRKPAGRKKKHGDRRATYVNWMSPFSWSAIMAAQRKVGSGYTDIVRELQKSNYDFFQYLTPQTVSGWVEKVGGFSRWKPSVLERANHGNTPGHNKGGPRGILSGHPEIVDEIISQLTALRVAGAPLSLAVARCLVIAIITERAPELFEHRFKDGSYFRAWAMCPIRGGLNLSYECMTSYETNLRLVNLRNENPKLWEDLQTKSTRDYCPDDDEEVAEDIQSHEDEELGNDDSEIPTREVIEHVVTKKTRANRKVKSQGAAGLGTAGEAEDADAEIVVPEAEEMEETGKRKRRANTLYKAFWRHVDSKGNDVEEPEV</sequence>
<dbReference type="SUPFAM" id="SSF54001">
    <property type="entry name" value="Cysteine proteinases"/>
    <property type="match status" value="1"/>
</dbReference>
<keyword evidence="3" id="KW-1185">Reference proteome</keyword>
<dbReference type="InterPro" id="IPR038765">
    <property type="entry name" value="Papain-like_cys_pep_sf"/>
</dbReference>
<reference evidence="2 3" key="1">
    <citation type="journal article" date="2024" name="J Genomics">
        <title>Draft genome sequencing and assembly of Favolaschia claudopus CIRM-BRFM 2984 isolated from oak limbs.</title>
        <authorList>
            <person name="Navarro D."/>
            <person name="Drula E."/>
            <person name="Chaduli D."/>
            <person name="Cazenave R."/>
            <person name="Ahrendt S."/>
            <person name="Wang J."/>
            <person name="Lipzen A."/>
            <person name="Daum C."/>
            <person name="Barry K."/>
            <person name="Grigoriev I.V."/>
            <person name="Favel A."/>
            <person name="Rosso M.N."/>
            <person name="Martin F."/>
        </authorList>
    </citation>
    <scope>NUCLEOTIDE SEQUENCE [LARGE SCALE GENOMIC DNA]</scope>
    <source>
        <strain evidence="2 3">CIRM-BRFM 2984</strain>
    </source>
</reference>
<feature type="compositionally biased region" description="Basic residues" evidence="1">
    <location>
        <begin position="576"/>
        <end position="590"/>
    </location>
</feature>
<name>A0AAW0BNL0_9AGAR</name>